<dbReference type="InterPro" id="IPR018247">
    <property type="entry name" value="EF_Hand_1_Ca_BS"/>
</dbReference>
<dbReference type="PANTHER" id="PTHR24349">
    <property type="entry name" value="SERINE/THREONINE-PROTEIN KINASE"/>
    <property type="match status" value="1"/>
</dbReference>
<feature type="region of interest" description="Disordered" evidence="9">
    <location>
        <begin position="457"/>
        <end position="477"/>
    </location>
</feature>
<organism evidence="12 13">
    <name type="scientific">Aureococcus anophagefferens</name>
    <name type="common">Harmful bloom alga</name>
    <dbReference type="NCBI Taxonomy" id="44056"/>
    <lineage>
        <taxon>Eukaryota</taxon>
        <taxon>Sar</taxon>
        <taxon>Stramenopiles</taxon>
        <taxon>Ochrophyta</taxon>
        <taxon>Pelagophyceae</taxon>
        <taxon>Pelagomonadales</taxon>
        <taxon>Pelagomonadaceae</taxon>
        <taxon>Aureococcus</taxon>
    </lineage>
</organism>
<dbReference type="PROSITE" id="PS00018">
    <property type="entry name" value="EF_HAND_1"/>
    <property type="match status" value="1"/>
</dbReference>
<reference evidence="12 13" key="1">
    <citation type="submission" date="2024-03" db="EMBL/GenBank/DDBJ databases">
        <title>Aureococcus anophagefferens CCMP1851 and Kratosvirus quantuckense: Draft genome of a second virus-susceptible host strain in the model system.</title>
        <authorList>
            <person name="Chase E."/>
            <person name="Truchon A.R."/>
            <person name="Schepens W."/>
            <person name="Wilhelm S.W."/>
        </authorList>
    </citation>
    <scope>NUCLEOTIDE SEQUENCE [LARGE SCALE GENOMIC DNA]</scope>
    <source>
        <strain evidence="12 13">CCMP1851</strain>
    </source>
</reference>
<keyword evidence="4" id="KW-0547">Nucleotide-binding</keyword>
<dbReference type="SMART" id="SM00220">
    <property type="entry name" value="S_TKc"/>
    <property type="match status" value="1"/>
</dbReference>
<accession>A0ABR1FGU2</accession>
<dbReference type="InterPro" id="IPR008271">
    <property type="entry name" value="Ser/Thr_kinase_AS"/>
</dbReference>
<dbReference type="CDD" id="cd00051">
    <property type="entry name" value="EFh"/>
    <property type="match status" value="2"/>
</dbReference>
<dbReference type="Proteomes" id="UP001363151">
    <property type="component" value="Unassembled WGS sequence"/>
</dbReference>
<evidence type="ECO:0000256" key="6">
    <source>
        <dbReference type="ARBA" id="ARBA00022837"/>
    </source>
</evidence>
<evidence type="ECO:0000256" key="7">
    <source>
        <dbReference type="ARBA" id="ARBA00022840"/>
    </source>
</evidence>
<feature type="domain" description="EF-hand" evidence="11">
    <location>
        <begin position="429"/>
        <end position="459"/>
    </location>
</feature>
<keyword evidence="13" id="KW-1185">Reference proteome</keyword>
<comment type="cofactor">
    <cofactor evidence="1">
        <name>Mg(2+)</name>
        <dbReference type="ChEBI" id="CHEBI:18420"/>
    </cofactor>
</comment>
<dbReference type="Gene3D" id="3.30.200.20">
    <property type="entry name" value="Phosphorylase Kinase, domain 1"/>
    <property type="match status" value="1"/>
</dbReference>
<dbReference type="PROSITE" id="PS00108">
    <property type="entry name" value="PROTEIN_KINASE_ST"/>
    <property type="match status" value="1"/>
</dbReference>
<evidence type="ECO:0000259" key="11">
    <source>
        <dbReference type="PROSITE" id="PS50222"/>
    </source>
</evidence>
<feature type="domain" description="EF-hand" evidence="11">
    <location>
        <begin position="321"/>
        <end position="356"/>
    </location>
</feature>
<dbReference type="SMART" id="SM00054">
    <property type="entry name" value="EFh"/>
    <property type="match status" value="4"/>
</dbReference>
<dbReference type="Pfam" id="PF00069">
    <property type="entry name" value="Pkinase"/>
    <property type="match status" value="1"/>
</dbReference>
<keyword evidence="6" id="KW-0106">Calcium</keyword>
<dbReference type="SUPFAM" id="SSF56112">
    <property type="entry name" value="Protein kinase-like (PK-like)"/>
    <property type="match status" value="1"/>
</dbReference>
<protein>
    <submittedName>
        <fullName evidence="12">Protein serine/threonine kinase</fullName>
    </submittedName>
</protein>
<evidence type="ECO:0000313" key="13">
    <source>
        <dbReference type="Proteomes" id="UP001363151"/>
    </source>
</evidence>
<evidence type="ECO:0000256" key="8">
    <source>
        <dbReference type="ARBA" id="ARBA00024334"/>
    </source>
</evidence>
<dbReference type="InterPro" id="IPR002048">
    <property type="entry name" value="EF_hand_dom"/>
</dbReference>
<name>A0ABR1FGU2_AURAN</name>
<evidence type="ECO:0000256" key="2">
    <source>
        <dbReference type="ARBA" id="ARBA00022527"/>
    </source>
</evidence>
<evidence type="ECO:0000259" key="10">
    <source>
        <dbReference type="PROSITE" id="PS50011"/>
    </source>
</evidence>
<feature type="domain" description="EF-hand" evidence="11">
    <location>
        <begin position="360"/>
        <end position="390"/>
    </location>
</feature>
<gene>
    <name evidence="12" type="ORF">SO694_00177029</name>
</gene>
<feature type="domain" description="EF-hand" evidence="11">
    <location>
        <begin position="391"/>
        <end position="426"/>
    </location>
</feature>
<dbReference type="InterPro" id="IPR000719">
    <property type="entry name" value="Prot_kinase_dom"/>
</dbReference>
<dbReference type="SUPFAM" id="SSF47473">
    <property type="entry name" value="EF-hand"/>
    <property type="match status" value="1"/>
</dbReference>
<dbReference type="Pfam" id="PF13499">
    <property type="entry name" value="EF-hand_7"/>
    <property type="match status" value="2"/>
</dbReference>
<keyword evidence="3" id="KW-0808">Transferase</keyword>
<dbReference type="Gene3D" id="1.10.510.10">
    <property type="entry name" value="Transferase(Phosphotransferase) domain 1"/>
    <property type="match status" value="1"/>
</dbReference>
<evidence type="ECO:0000256" key="1">
    <source>
        <dbReference type="ARBA" id="ARBA00001946"/>
    </source>
</evidence>
<dbReference type="GO" id="GO:0016301">
    <property type="term" value="F:kinase activity"/>
    <property type="evidence" value="ECO:0007669"/>
    <property type="project" value="UniProtKB-KW"/>
</dbReference>
<proteinExistence type="inferred from homology"/>
<dbReference type="Gene3D" id="1.10.238.10">
    <property type="entry name" value="EF-hand"/>
    <property type="match status" value="2"/>
</dbReference>
<sequence>MRQREEDIGQYYDIEATIGRGSIGTVARAQHKESKKWYAVKTLQTQRLTKDMIDEMLNEIDIMMGLDHPNIVRPLELYSKKRELYFVIPFCSGGDLYKRAPYGERNAGRYVAQMCDAVAYMHRFNVVHRDLKFENVLFMSKAPESEVMIIDFGLAKANYARKKKLDEFVGTIYSMAPEVIRGAYDAKCDVWSLGIITYMLLAGAMPFTRFDDEDALLRDLERERYDMTRRTMAKRSEDAKAFVKYLLKAKVDQRPDMQQVLKHKWLKGRTRDYEAAANPKSLGTMESLTDEDMVDNLKKYASANRLRRIALMVIAHRSDSDSLRELRAAFRAIDTANEGFINFGELEAVLTKAGYDQALIAEVFEAVDHDNTGRISYTEFLAAMLEGNCLVQEDELADAFDRLDSDDSGAITKDNLRQLLGNQFSASLVEEMIADADFKQNGTVDYEEFKKMMLGSSGKRMRETKIRAGSMPGEPAK</sequence>
<comment type="caution">
    <text evidence="12">The sequence shown here is derived from an EMBL/GenBank/DDBJ whole genome shotgun (WGS) entry which is preliminary data.</text>
</comment>
<dbReference type="InterPro" id="IPR050205">
    <property type="entry name" value="CDPK_Ser/Thr_kinases"/>
</dbReference>
<dbReference type="InterPro" id="IPR011992">
    <property type="entry name" value="EF-hand-dom_pair"/>
</dbReference>
<evidence type="ECO:0000256" key="3">
    <source>
        <dbReference type="ARBA" id="ARBA00022679"/>
    </source>
</evidence>
<evidence type="ECO:0000256" key="4">
    <source>
        <dbReference type="ARBA" id="ARBA00022741"/>
    </source>
</evidence>
<keyword evidence="2" id="KW-0723">Serine/threonine-protein kinase</keyword>
<keyword evidence="5 12" id="KW-0418">Kinase</keyword>
<dbReference type="EMBL" id="JBBJCI010000428">
    <property type="protein sequence ID" value="KAK7230509.1"/>
    <property type="molecule type" value="Genomic_DNA"/>
</dbReference>
<feature type="domain" description="Protein kinase" evidence="10">
    <location>
        <begin position="12"/>
        <end position="266"/>
    </location>
</feature>
<keyword evidence="7" id="KW-0067">ATP-binding</keyword>
<dbReference type="PROSITE" id="PS50222">
    <property type="entry name" value="EF_HAND_2"/>
    <property type="match status" value="4"/>
</dbReference>
<dbReference type="InterPro" id="IPR011009">
    <property type="entry name" value="Kinase-like_dom_sf"/>
</dbReference>
<evidence type="ECO:0000256" key="9">
    <source>
        <dbReference type="SAM" id="MobiDB-lite"/>
    </source>
</evidence>
<dbReference type="PROSITE" id="PS50011">
    <property type="entry name" value="PROTEIN_KINASE_DOM"/>
    <property type="match status" value="1"/>
</dbReference>
<evidence type="ECO:0000256" key="5">
    <source>
        <dbReference type="ARBA" id="ARBA00022777"/>
    </source>
</evidence>
<comment type="similarity">
    <text evidence="8">Belongs to the protein kinase superfamily. Ser/Thr protein kinase family. CDPK subfamily.</text>
</comment>
<evidence type="ECO:0000313" key="12">
    <source>
        <dbReference type="EMBL" id="KAK7230509.1"/>
    </source>
</evidence>